<dbReference type="Proteomes" id="UP001234297">
    <property type="component" value="Chromosome 5"/>
</dbReference>
<comment type="caution">
    <text evidence="1">The sequence shown here is derived from an EMBL/GenBank/DDBJ whole genome shotgun (WGS) entry which is preliminary data.</text>
</comment>
<proteinExistence type="predicted"/>
<keyword evidence="2" id="KW-1185">Reference proteome</keyword>
<gene>
    <name evidence="1" type="ORF">MRB53_018780</name>
</gene>
<name>A0ACC2M8E8_PERAE</name>
<reference evidence="1 2" key="1">
    <citation type="journal article" date="2022" name="Hortic Res">
        <title>A haplotype resolved chromosomal level avocado genome allows analysis of novel avocado genes.</title>
        <authorList>
            <person name="Nath O."/>
            <person name="Fletcher S.J."/>
            <person name="Hayward A."/>
            <person name="Shaw L.M."/>
            <person name="Masouleh A.K."/>
            <person name="Furtado A."/>
            <person name="Henry R.J."/>
            <person name="Mitter N."/>
        </authorList>
    </citation>
    <scope>NUCLEOTIDE SEQUENCE [LARGE SCALE GENOMIC DNA]</scope>
    <source>
        <strain evidence="2">cv. Hass</strain>
    </source>
</reference>
<accession>A0ACC2M8E8</accession>
<organism evidence="1 2">
    <name type="scientific">Persea americana</name>
    <name type="common">Avocado</name>
    <dbReference type="NCBI Taxonomy" id="3435"/>
    <lineage>
        <taxon>Eukaryota</taxon>
        <taxon>Viridiplantae</taxon>
        <taxon>Streptophyta</taxon>
        <taxon>Embryophyta</taxon>
        <taxon>Tracheophyta</taxon>
        <taxon>Spermatophyta</taxon>
        <taxon>Magnoliopsida</taxon>
        <taxon>Magnoliidae</taxon>
        <taxon>Laurales</taxon>
        <taxon>Lauraceae</taxon>
        <taxon>Persea</taxon>
    </lineage>
</organism>
<dbReference type="EMBL" id="CM056813">
    <property type="protein sequence ID" value="KAJ8642086.1"/>
    <property type="molecule type" value="Genomic_DNA"/>
</dbReference>
<protein>
    <submittedName>
        <fullName evidence="1">Uncharacterized protein</fullName>
    </submittedName>
</protein>
<evidence type="ECO:0000313" key="2">
    <source>
        <dbReference type="Proteomes" id="UP001234297"/>
    </source>
</evidence>
<evidence type="ECO:0000313" key="1">
    <source>
        <dbReference type="EMBL" id="KAJ8642086.1"/>
    </source>
</evidence>
<sequence length="126" mass="14693">MYTVFSTISFSTFSRTGYLAHVPSEIFIKLKRIYQSSSNHTYLFLCLISINVMFCHMVACDIESKVQFGSRQNIAPDDTECWLAVEKQIANVAYHHSIKKKLWEGRREKQMTPFIKQFQRPSLAFS</sequence>